<accession>A9G994</accession>
<dbReference type="HOGENOM" id="CLU_1453525_0_0_7"/>
<dbReference type="KEGG" id="scl:sce8972"/>
<evidence type="ECO:0000313" key="1">
    <source>
        <dbReference type="EMBL" id="CAN99144.1"/>
    </source>
</evidence>
<reference evidence="1 2" key="1">
    <citation type="journal article" date="2007" name="Nat. Biotechnol.">
        <title>Complete genome sequence of the myxobacterium Sorangium cellulosum.</title>
        <authorList>
            <person name="Schneiker S."/>
            <person name="Perlova O."/>
            <person name="Kaiser O."/>
            <person name="Gerth K."/>
            <person name="Alici A."/>
            <person name="Altmeyer M.O."/>
            <person name="Bartels D."/>
            <person name="Bekel T."/>
            <person name="Beyer S."/>
            <person name="Bode E."/>
            <person name="Bode H.B."/>
            <person name="Bolten C.J."/>
            <person name="Choudhuri J.V."/>
            <person name="Doss S."/>
            <person name="Elnakady Y.A."/>
            <person name="Frank B."/>
            <person name="Gaigalat L."/>
            <person name="Goesmann A."/>
            <person name="Groeger C."/>
            <person name="Gross F."/>
            <person name="Jelsbak L."/>
            <person name="Jelsbak L."/>
            <person name="Kalinowski J."/>
            <person name="Kegler C."/>
            <person name="Knauber T."/>
            <person name="Konietzny S."/>
            <person name="Kopp M."/>
            <person name="Krause L."/>
            <person name="Krug D."/>
            <person name="Linke B."/>
            <person name="Mahmud T."/>
            <person name="Martinez-Arias R."/>
            <person name="McHardy A.C."/>
            <person name="Merai M."/>
            <person name="Meyer F."/>
            <person name="Mormann S."/>
            <person name="Munoz-Dorado J."/>
            <person name="Perez J."/>
            <person name="Pradella S."/>
            <person name="Rachid S."/>
            <person name="Raddatz G."/>
            <person name="Rosenau F."/>
            <person name="Rueckert C."/>
            <person name="Sasse F."/>
            <person name="Scharfe M."/>
            <person name="Schuster S.C."/>
            <person name="Suen G."/>
            <person name="Treuner-Lange A."/>
            <person name="Velicer G.J."/>
            <person name="Vorholter F.-J."/>
            <person name="Weissman K.J."/>
            <person name="Welch R.D."/>
            <person name="Wenzel S.C."/>
            <person name="Whitworth D.E."/>
            <person name="Wilhelm S."/>
            <person name="Wittmann C."/>
            <person name="Bloecker H."/>
            <person name="Puehler A."/>
            <person name="Mueller R."/>
        </authorList>
    </citation>
    <scope>NUCLEOTIDE SEQUENCE [LARGE SCALE GENOMIC DNA]</scope>
    <source>
        <strain evidence="2">So ce56</strain>
    </source>
</reference>
<protein>
    <submittedName>
        <fullName evidence="1">Uncharacterized protein</fullName>
    </submittedName>
</protein>
<proteinExistence type="predicted"/>
<dbReference type="Proteomes" id="UP000002139">
    <property type="component" value="Chromosome"/>
</dbReference>
<evidence type="ECO:0000313" key="2">
    <source>
        <dbReference type="Proteomes" id="UP000002139"/>
    </source>
</evidence>
<keyword evidence="2" id="KW-1185">Reference proteome</keyword>
<name>A9G994_SORC5</name>
<sequence length="186" mass="20241">MIIDMGIKGVAVQHQEDFHRRMADTLIAVDEWVALHEREAESCRLGDHGRIELLTSEGCLRLGHSSLDGAEVANACGATARRKNPLVEEEDLRQGQVAHAQASRLYRSAFFTRTTSAAARNSSSGVVSRSATAARASSSGCKPRLFARSWRRSACAGDRSMASFMGRSVPRATLARHPAYGWAGER</sequence>
<organism evidence="1 2">
    <name type="scientific">Sorangium cellulosum (strain So ce56)</name>
    <name type="common">Polyangium cellulosum (strain So ce56)</name>
    <dbReference type="NCBI Taxonomy" id="448385"/>
    <lineage>
        <taxon>Bacteria</taxon>
        <taxon>Pseudomonadati</taxon>
        <taxon>Myxococcota</taxon>
        <taxon>Polyangia</taxon>
        <taxon>Polyangiales</taxon>
        <taxon>Polyangiaceae</taxon>
        <taxon>Sorangium</taxon>
    </lineage>
</organism>
<dbReference type="AlphaFoldDB" id="A9G994"/>
<gene>
    <name evidence="1" type="ordered locus">sce8972</name>
</gene>
<dbReference type="EMBL" id="AM746676">
    <property type="protein sequence ID" value="CAN99144.1"/>
    <property type="molecule type" value="Genomic_DNA"/>
</dbReference>